<dbReference type="Proteomes" id="UP000682733">
    <property type="component" value="Unassembled WGS sequence"/>
</dbReference>
<evidence type="ECO:0000259" key="1">
    <source>
        <dbReference type="PROSITE" id="PS50011"/>
    </source>
</evidence>
<evidence type="ECO:0000313" key="3">
    <source>
        <dbReference type="EMBL" id="CAF4250920.1"/>
    </source>
</evidence>
<accession>A0A8S2FG71</accession>
<dbReference type="InterPro" id="IPR011009">
    <property type="entry name" value="Kinase-like_dom_sf"/>
</dbReference>
<dbReference type="SMART" id="SM00220">
    <property type="entry name" value="S_TKc"/>
    <property type="match status" value="1"/>
</dbReference>
<dbReference type="PROSITE" id="PS00108">
    <property type="entry name" value="PROTEIN_KINASE_ST"/>
    <property type="match status" value="1"/>
</dbReference>
<dbReference type="GO" id="GO:0005829">
    <property type="term" value="C:cytosol"/>
    <property type="evidence" value="ECO:0007669"/>
    <property type="project" value="TreeGrafter"/>
</dbReference>
<dbReference type="PANTHER" id="PTHR22968:SF15">
    <property type="entry name" value="SERINE_THREONINE-PROTEIN KINASE DKF-1"/>
    <property type="match status" value="1"/>
</dbReference>
<dbReference type="SUPFAM" id="SSF56112">
    <property type="entry name" value="Protein kinase-like (PK-like)"/>
    <property type="match status" value="1"/>
</dbReference>
<reference evidence="2" key="1">
    <citation type="submission" date="2021-02" db="EMBL/GenBank/DDBJ databases">
        <authorList>
            <person name="Nowell W R."/>
        </authorList>
    </citation>
    <scope>NUCLEOTIDE SEQUENCE</scope>
</reference>
<evidence type="ECO:0000313" key="2">
    <source>
        <dbReference type="EMBL" id="CAF1457042.1"/>
    </source>
</evidence>
<dbReference type="PROSITE" id="PS50011">
    <property type="entry name" value="PROTEIN_KINASE_DOM"/>
    <property type="match status" value="1"/>
</dbReference>
<gene>
    <name evidence="2" type="ORF">OVA965_LOCUS35084</name>
    <name evidence="3" type="ORF">TMI583_LOCUS36037</name>
</gene>
<dbReference type="EMBL" id="CAJOBA010052045">
    <property type="protein sequence ID" value="CAF4250920.1"/>
    <property type="molecule type" value="Genomic_DNA"/>
</dbReference>
<evidence type="ECO:0000313" key="4">
    <source>
        <dbReference type="Proteomes" id="UP000677228"/>
    </source>
</evidence>
<dbReference type="GO" id="GO:0007200">
    <property type="term" value="P:phospholipase C-activating G protein-coupled receptor signaling pathway"/>
    <property type="evidence" value="ECO:0007669"/>
    <property type="project" value="TreeGrafter"/>
</dbReference>
<dbReference type="InterPro" id="IPR000719">
    <property type="entry name" value="Prot_kinase_dom"/>
</dbReference>
<name>A0A8S2FG71_9BILA</name>
<dbReference type="InterPro" id="IPR008271">
    <property type="entry name" value="Ser/Thr_kinase_AS"/>
</dbReference>
<dbReference type="Proteomes" id="UP000677228">
    <property type="component" value="Unassembled WGS sequence"/>
</dbReference>
<feature type="non-terminal residue" evidence="2">
    <location>
        <position position="1"/>
    </location>
</feature>
<dbReference type="Pfam" id="PF00069">
    <property type="entry name" value="Pkinase"/>
    <property type="match status" value="1"/>
</dbReference>
<dbReference type="Gene3D" id="1.10.510.10">
    <property type="entry name" value="Transferase(Phosphotransferase) domain 1"/>
    <property type="match status" value="1"/>
</dbReference>
<dbReference type="EMBL" id="CAJNOK010030193">
    <property type="protein sequence ID" value="CAF1457042.1"/>
    <property type="molecule type" value="Genomic_DNA"/>
</dbReference>
<proteinExistence type="predicted"/>
<protein>
    <recommendedName>
        <fullName evidence="1">Protein kinase domain-containing protein</fullName>
    </recommendedName>
</protein>
<dbReference type="GO" id="GO:0035556">
    <property type="term" value="P:intracellular signal transduction"/>
    <property type="evidence" value="ECO:0007669"/>
    <property type="project" value="TreeGrafter"/>
</dbReference>
<organism evidence="2 4">
    <name type="scientific">Didymodactylos carnosus</name>
    <dbReference type="NCBI Taxonomy" id="1234261"/>
    <lineage>
        <taxon>Eukaryota</taxon>
        <taxon>Metazoa</taxon>
        <taxon>Spiralia</taxon>
        <taxon>Gnathifera</taxon>
        <taxon>Rotifera</taxon>
        <taxon>Eurotatoria</taxon>
        <taxon>Bdelloidea</taxon>
        <taxon>Philodinida</taxon>
        <taxon>Philodinidae</taxon>
        <taxon>Didymodactylos</taxon>
    </lineage>
</organism>
<dbReference type="PANTHER" id="PTHR22968">
    <property type="entry name" value="PROTEIN KINASE C, MU"/>
    <property type="match status" value="1"/>
</dbReference>
<dbReference type="GO" id="GO:0005524">
    <property type="term" value="F:ATP binding"/>
    <property type="evidence" value="ECO:0007669"/>
    <property type="project" value="InterPro"/>
</dbReference>
<dbReference type="AlphaFoldDB" id="A0A8S2FG71"/>
<sequence>ILRFESIFEFEKHIFLVTERLQTDMLNYILSNENPKGRLDEDIARFLAYQLVAAIRYLHFRNIAHCDLKPDNIFINICDDVVHLKVGDFGYARTIPDQSKRNTIRGTPAYLAPEIGNDVLRNVHGYNKTVDMWAVGVTIFVSLTGYFPFCEDIDIIDQLPNIPKLFQEEILMNVTKEVRDLLECRLLVPDAGHRMQSTGVIYHDWFQKSNALFASCQKLEEYLEKKWLTLFFEEN</sequence>
<comment type="caution">
    <text evidence="2">The sequence shown here is derived from an EMBL/GenBank/DDBJ whole genome shotgun (WGS) entry which is preliminary data.</text>
</comment>
<dbReference type="GO" id="GO:0008270">
    <property type="term" value="F:zinc ion binding"/>
    <property type="evidence" value="ECO:0007669"/>
    <property type="project" value="UniProtKB-KW"/>
</dbReference>
<dbReference type="GO" id="GO:0004674">
    <property type="term" value="F:protein serine/threonine kinase activity"/>
    <property type="evidence" value="ECO:0007669"/>
    <property type="project" value="UniProtKB-KW"/>
</dbReference>
<feature type="domain" description="Protein kinase" evidence="1">
    <location>
        <begin position="1"/>
        <end position="206"/>
    </location>
</feature>